<dbReference type="InterPro" id="IPR029055">
    <property type="entry name" value="Ntn_hydrolases_N"/>
</dbReference>
<dbReference type="GO" id="GO:0036374">
    <property type="term" value="F:glutathione hydrolase activity"/>
    <property type="evidence" value="ECO:0007669"/>
    <property type="project" value="UniProtKB-UniRule"/>
</dbReference>
<dbReference type="GO" id="GO:0005886">
    <property type="term" value="C:plasma membrane"/>
    <property type="evidence" value="ECO:0007669"/>
    <property type="project" value="TreeGrafter"/>
</dbReference>
<dbReference type="GO" id="GO:0103068">
    <property type="term" value="F:leukotriene C4 gamma-glutamyl transferase activity"/>
    <property type="evidence" value="ECO:0007669"/>
    <property type="project" value="UniProtKB-EC"/>
</dbReference>
<dbReference type="Gene3D" id="3.60.20.40">
    <property type="match status" value="1"/>
</dbReference>
<evidence type="ECO:0000256" key="3">
    <source>
        <dbReference type="RuleBase" id="RU368068"/>
    </source>
</evidence>
<dbReference type="InterPro" id="IPR043138">
    <property type="entry name" value="GGT_lsub"/>
</dbReference>
<dbReference type="PANTHER" id="PTHR11686:SF54">
    <property type="entry name" value="GLUTATHIONE HYDROLASE 7"/>
    <property type="match status" value="1"/>
</dbReference>
<keyword evidence="3" id="KW-0378">Hydrolase</keyword>
<reference evidence="4" key="1">
    <citation type="submission" date="2022-11" db="EMBL/GenBank/DDBJ databases">
        <title>Chromosome-level genome of Pogonophryne albipinna.</title>
        <authorList>
            <person name="Jo E."/>
        </authorList>
    </citation>
    <scope>NUCLEOTIDE SEQUENCE</scope>
    <source>
        <strain evidence="4">SGF0006</strain>
        <tissue evidence="4">Muscle</tissue>
    </source>
</reference>
<name>A0AAD6AKR9_9TELE</name>
<dbReference type="EC" id="2.3.2.2" evidence="3"/>
<gene>
    <name evidence="4" type="ORF">JOQ06_014375</name>
</gene>
<evidence type="ECO:0000313" key="4">
    <source>
        <dbReference type="EMBL" id="KAJ4926626.1"/>
    </source>
</evidence>
<dbReference type="Pfam" id="PF01019">
    <property type="entry name" value="G_glu_transpept"/>
    <property type="match status" value="1"/>
</dbReference>
<sequence>MRMELSPVTKLNKQLKSGYKSFADASELADRSRDFTCALNGSCDLNHHPKDVPLKQLVSGSPYVFDQRVSSPEETDKDRSDQVTLLHIYAVSITFAIGVTIALILHTYLGERLVFVKGAVVSDHELCSAFGYRVLRDGGSSVDAAITAALCLGVVHPHVSGVGGGGVMLVHDIRKNKTRVIDFQGSAPKTLKEEMLQNVSEVKAGLQVGVPGMLRGLHRAHSLYGSLPWEDVVARAAAVAKEGFNVSFSLAEAISKVKGQRVSQRFRDLFFPDGQALRPGSSLMMSSLAGVLEAGLSNFYDGNVSKEMEDEVRANGGVLSREDISAYSVQVEQPLEGLYNESIIQVPPQPAGAALISALNILEGLHLNENNNTENQTHHWVAEALKEALASGLGDSKYNSSVTQLLSDMLSKNQAEVLRQRINSSHTSAPDSIPSLQTERMAGQVAVMGPDDLMVTVTSSLSTPFGSRIVTASGVILNSLMFNSSWTYEARGQLSKNQKTKVQPGKRILSSLMPVIVMPAGHKCGVYMALSSSGGQQSLSVITQVLISALSSHKERNDSLSLTNKSLVDSEFPKEGEQLLDEEGHALQRVKTNSVQGILRKKDIIRPINVPQLSEGFL</sequence>
<keyword evidence="3" id="KW-1133">Transmembrane helix</keyword>
<evidence type="ECO:0000313" key="5">
    <source>
        <dbReference type="Proteomes" id="UP001219934"/>
    </source>
</evidence>
<dbReference type="EMBL" id="JAPTMU010000019">
    <property type="protein sequence ID" value="KAJ4926626.1"/>
    <property type="molecule type" value="Genomic_DNA"/>
</dbReference>
<keyword evidence="5" id="KW-1185">Reference proteome</keyword>
<dbReference type="GO" id="GO:0006751">
    <property type="term" value="P:glutathione catabolic process"/>
    <property type="evidence" value="ECO:0007669"/>
    <property type="project" value="UniProtKB-UniRule"/>
</dbReference>
<dbReference type="InterPro" id="IPR043137">
    <property type="entry name" value="GGT_ssub_C"/>
</dbReference>
<feature type="binding site" evidence="2">
    <location>
        <begin position="510"/>
        <end position="511"/>
    </location>
    <ligand>
        <name>L-glutamate</name>
        <dbReference type="ChEBI" id="CHEBI:29985"/>
    </ligand>
</feature>
<dbReference type="PANTHER" id="PTHR11686">
    <property type="entry name" value="GAMMA GLUTAMYL TRANSPEPTIDASE"/>
    <property type="match status" value="1"/>
</dbReference>
<comment type="catalytic activity">
    <reaction evidence="3">
        <text>an N-terminal (5-L-glutamyl)-[peptide] + an alpha-amino acid = 5-L-glutamyl amino acid + an N-terminal L-alpha-aminoacyl-[peptide]</text>
        <dbReference type="Rhea" id="RHEA:23904"/>
        <dbReference type="Rhea" id="RHEA-COMP:9780"/>
        <dbReference type="Rhea" id="RHEA-COMP:9795"/>
        <dbReference type="ChEBI" id="CHEBI:77644"/>
        <dbReference type="ChEBI" id="CHEBI:78597"/>
        <dbReference type="ChEBI" id="CHEBI:78599"/>
        <dbReference type="ChEBI" id="CHEBI:78608"/>
        <dbReference type="EC" id="2.3.2.2"/>
    </reaction>
</comment>
<dbReference type="PRINTS" id="PR01210">
    <property type="entry name" value="GGTRANSPTASE"/>
</dbReference>
<comment type="caution">
    <text evidence="4">The sequence shown here is derived from an EMBL/GenBank/DDBJ whole genome shotgun (WGS) entry which is preliminary data.</text>
</comment>
<keyword evidence="3" id="KW-0812">Transmembrane</keyword>
<keyword evidence="3" id="KW-0012">Acyltransferase</keyword>
<feature type="binding site" evidence="2">
    <location>
        <position position="535"/>
    </location>
    <ligand>
        <name>L-glutamate</name>
        <dbReference type="ChEBI" id="CHEBI:29985"/>
    </ligand>
</feature>
<comment type="function">
    <text evidence="3">Cleaves the gamma-glutamyl peptide bond of glutathione and glutathione conjugates.</text>
</comment>
<comment type="similarity">
    <text evidence="1">Belongs to the gamma-glutamyltransferase family.</text>
</comment>
<dbReference type="Proteomes" id="UP001219934">
    <property type="component" value="Unassembled WGS sequence"/>
</dbReference>
<keyword evidence="3" id="KW-0808">Transferase</keyword>
<comment type="subcellular location">
    <subcellularLocation>
        <location evidence="3">Membrane</location>
        <topology evidence="3">Single-pass type II membrane protein</topology>
    </subcellularLocation>
</comment>
<comment type="catalytic activity">
    <reaction evidence="3">
        <text>an S-substituted glutathione + H2O = an S-substituted L-cysteinylglycine + L-glutamate</text>
        <dbReference type="Rhea" id="RHEA:59468"/>
        <dbReference type="ChEBI" id="CHEBI:15377"/>
        <dbReference type="ChEBI" id="CHEBI:29985"/>
        <dbReference type="ChEBI" id="CHEBI:90779"/>
        <dbReference type="ChEBI" id="CHEBI:143103"/>
        <dbReference type="EC" id="3.4.19.13"/>
    </reaction>
</comment>
<dbReference type="InterPro" id="IPR000101">
    <property type="entry name" value="GGT_peptidase"/>
</dbReference>
<keyword evidence="3" id="KW-0472">Membrane</keyword>
<dbReference type="AlphaFoldDB" id="A0AAD6AKR9"/>
<protein>
    <recommendedName>
        <fullName evidence="3">Glutathione hydrolase</fullName>
        <ecNumber evidence="3">2.3.2.2</ecNumber>
        <ecNumber evidence="3">3.4.19.13</ecNumber>
    </recommendedName>
    <alternativeName>
        <fullName evidence="3">Gamma-glutamyltransferase</fullName>
    </alternativeName>
    <alternativeName>
        <fullName evidence="3">Gamma-glutamyltranspeptidase</fullName>
    </alternativeName>
</protein>
<evidence type="ECO:0000256" key="2">
    <source>
        <dbReference type="PIRSR" id="PIRSR600101-2"/>
    </source>
</evidence>
<dbReference type="EC" id="3.4.19.13" evidence="3"/>
<dbReference type="Gene3D" id="1.10.246.130">
    <property type="match status" value="1"/>
</dbReference>
<dbReference type="SUPFAM" id="SSF56235">
    <property type="entry name" value="N-terminal nucleophile aminohydrolases (Ntn hydrolases)"/>
    <property type="match status" value="1"/>
</dbReference>
<accession>A0AAD6AKR9</accession>
<comment type="pathway">
    <text evidence="3">Sulfur metabolism; glutathione metabolism.</text>
</comment>
<proteinExistence type="inferred from homology"/>
<feature type="transmembrane region" description="Helical" evidence="3">
    <location>
        <begin position="86"/>
        <end position="109"/>
    </location>
</feature>
<organism evidence="4 5">
    <name type="scientific">Pogonophryne albipinna</name>
    <dbReference type="NCBI Taxonomy" id="1090488"/>
    <lineage>
        <taxon>Eukaryota</taxon>
        <taxon>Metazoa</taxon>
        <taxon>Chordata</taxon>
        <taxon>Craniata</taxon>
        <taxon>Vertebrata</taxon>
        <taxon>Euteleostomi</taxon>
        <taxon>Actinopterygii</taxon>
        <taxon>Neopterygii</taxon>
        <taxon>Teleostei</taxon>
        <taxon>Neoteleostei</taxon>
        <taxon>Acanthomorphata</taxon>
        <taxon>Eupercaria</taxon>
        <taxon>Perciformes</taxon>
        <taxon>Notothenioidei</taxon>
        <taxon>Pogonophryne</taxon>
    </lineage>
</organism>
<evidence type="ECO:0000256" key="1">
    <source>
        <dbReference type="ARBA" id="ARBA00009381"/>
    </source>
</evidence>
<comment type="catalytic activity">
    <reaction evidence="3">
        <text>glutathione + H2O = L-cysteinylglycine + L-glutamate</text>
        <dbReference type="Rhea" id="RHEA:28807"/>
        <dbReference type="ChEBI" id="CHEBI:15377"/>
        <dbReference type="ChEBI" id="CHEBI:29985"/>
        <dbReference type="ChEBI" id="CHEBI:57925"/>
        <dbReference type="ChEBI" id="CHEBI:61694"/>
        <dbReference type="EC" id="3.4.19.13"/>
    </reaction>
</comment>